<dbReference type="EMBL" id="KV926740">
    <property type="protein sequence ID" value="PIO35134.1"/>
    <property type="molecule type" value="Genomic_DNA"/>
</dbReference>
<gene>
    <name evidence="1" type="ORF">AB205_0092910</name>
</gene>
<keyword evidence="2" id="KW-1185">Reference proteome</keyword>
<reference evidence="2" key="1">
    <citation type="journal article" date="2017" name="Nat. Commun.">
        <title>The North American bullfrog draft genome provides insight into hormonal regulation of long noncoding RNA.</title>
        <authorList>
            <person name="Hammond S.A."/>
            <person name="Warren R.L."/>
            <person name="Vandervalk B.P."/>
            <person name="Kucuk E."/>
            <person name="Khan H."/>
            <person name="Gibb E.A."/>
            <person name="Pandoh P."/>
            <person name="Kirk H."/>
            <person name="Zhao Y."/>
            <person name="Jones M."/>
            <person name="Mungall A.J."/>
            <person name="Coope R."/>
            <person name="Pleasance S."/>
            <person name="Moore R.A."/>
            <person name="Holt R.A."/>
            <person name="Round J.M."/>
            <person name="Ohora S."/>
            <person name="Walle B.V."/>
            <person name="Veldhoen N."/>
            <person name="Helbing C.C."/>
            <person name="Birol I."/>
        </authorList>
    </citation>
    <scope>NUCLEOTIDE SEQUENCE [LARGE SCALE GENOMIC DNA]</scope>
</reference>
<organism evidence="1 2">
    <name type="scientific">Aquarana catesbeiana</name>
    <name type="common">American bullfrog</name>
    <name type="synonym">Rana catesbeiana</name>
    <dbReference type="NCBI Taxonomy" id="8400"/>
    <lineage>
        <taxon>Eukaryota</taxon>
        <taxon>Metazoa</taxon>
        <taxon>Chordata</taxon>
        <taxon>Craniata</taxon>
        <taxon>Vertebrata</taxon>
        <taxon>Euteleostomi</taxon>
        <taxon>Amphibia</taxon>
        <taxon>Batrachia</taxon>
        <taxon>Anura</taxon>
        <taxon>Neobatrachia</taxon>
        <taxon>Ranoidea</taxon>
        <taxon>Ranidae</taxon>
        <taxon>Aquarana</taxon>
    </lineage>
</organism>
<evidence type="ECO:0000313" key="2">
    <source>
        <dbReference type="Proteomes" id="UP000228934"/>
    </source>
</evidence>
<proteinExistence type="predicted"/>
<evidence type="ECO:0000313" key="1">
    <source>
        <dbReference type="EMBL" id="PIO35134.1"/>
    </source>
</evidence>
<dbReference type="Proteomes" id="UP000228934">
    <property type="component" value="Unassembled WGS sequence"/>
</dbReference>
<accession>A0A2G9S4W9</accession>
<name>A0A2G9S4W9_AQUCT</name>
<dbReference type="AlphaFoldDB" id="A0A2G9S4W9"/>
<sequence length="58" mass="6884">MKMMGRQMVVMVNATKLKRRKQRLVTFYIVYNPLIPNHKSAPDNLLNIFFDDMLTFPP</sequence>
<protein>
    <submittedName>
        <fullName evidence="1">Uncharacterized protein</fullName>
    </submittedName>
</protein>